<evidence type="ECO:0000313" key="4">
    <source>
        <dbReference type="EnsemblMetazoa" id="XP_030839933"/>
    </source>
</evidence>
<dbReference type="InterPro" id="IPR018378">
    <property type="entry name" value="C-type_lectin_CS"/>
</dbReference>
<dbReference type="RefSeq" id="XP_030839933.1">
    <property type="nucleotide sequence ID" value="XM_030984073.1"/>
</dbReference>
<dbReference type="PROSITE" id="PS50041">
    <property type="entry name" value="C_TYPE_LECTIN_2"/>
    <property type="match status" value="1"/>
</dbReference>
<reference evidence="4" key="2">
    <citation type="submission" date="2021-01" db="UniProtKB">
        <authorList>
            <consortium name="EnsemblMetazoa"/>
        </authorList>
    </citation>
    <scope>IDENTIFICATION</scope>
</reference>
<keyword evidence="5" id="KW-1185">Reference proteome</keyword>
<organism evidence="4 5">
    <name type="scientific">Strongylocentrotus purpuratus</name>
    <name type="common">Purple sea urchin</name>
    <dbReference type="NCBI Taxonomy" id="7668"/>
    <lineage>
        <taxon>Eukaryota</taxon>
        <taxon>Metazoa</taxon>
        <taxon>Echinodermata</taxon>
        <taxon>Eleutherozoa</taxon>
        <taxon>Echinozoa</taxon>
        <taxon>Echinoidea</taxon>
        <taxon>Euechinoidea</taxon>
        <taxon>Echinacea</taxon>
        <taxon>Camarodonta</taxon>
        <taxon>Echinidea</taxon>
        <taxon>Strongylocentrotidae</taxon>
        <taxon>Strongylocentrotus</taxon>
    </lineage>
</organism>
<dbReference type="SUPFAM" id="SSF56436">
    <property type="entry name" value="C-type lectin-like"/>
    <property type="match status" value="1"/>
</dbReference>
<dbReference type="InParanoid" id="A0A7M7NQA2"/>
<feature type="signal peptide" evidence="2">
    <location>
        <begin position="1"/>
        <end position="20"/>
    </location>
</feature>
<accession>A0A7M7NQA2</accession>
<dbReference type="Pfam" id="PF00059">
    <property type="entry name" value="Lectin_C"/>
    <property type="match status" value="1"/>
</dbReference>
<dbReference type="OMA" id="WHLPRIC"/>
<dbReference type="PROSITE" id="PS00615">
    <property type="entry name" value="C_TYPE_LECTIN_1"/>
    <property type="match status" value="1"/>
</dbReference>
<dbReference type="EnsemblMetazoa" id="XM_030984073">
    <property type="protein sequence ID" value="XP_030839933"/>
    <property type="gene ID" value="LOC115923454"/>
</dbReference>
<dbReference type="InterPro" id="IPR050111">
    <property type="entry name" value="C-type_lectin/snaclec_domain"/>
</dbReference>
<sequence length="162" mass="18071">MELSFFVIFVILNQHSPVTANLACESDQSENDGSCYYFSESESNFATSKSSCEDLGMHLVSIGSQEEQNFMQSSISSGNKELWIGLSRLTWIDGSSLDYNNFANGEYDNYLASQIFDDGGICFEMTGLQSQWFDSSCSGASYYICENEIEDNAGTYRKLSIN</sequence>
<feature type="domain" description="C-type lectin" evidence="3">
    <location>
        <begin position="31"/>
        <end position="146"/>
    </location>
</feature>
<dbReference type="GeneID" id="115923454"/>
<evidence type="ECO:0000259" key="3">
    <source>
        <dbReference type="PROSITE" id="PS50041"/>
    </source>
</evidence>
<evidence type="ECO:0000256" key="1">
    <source>
        <dbReference type="ARBA" id="ARBA00023157"/>
    </source>
</evidence>
<dbReference type="InterPro" id="IPR001304">
    <property type="entry name" value="C-type_lectin-like"/>
</dbReference>
<dbReference type="Proteomes" id="UP000007110">
    <property type="component" value="Unassembled WGS sequence"/>
</dbReference>
<reference evidence="5" key="1">
    <citation type="submission" date="2015-02" db="EMBL/GenBank/DDBJ databases">
        <title>Genome sequencing for Strongylocentrotus purpuratus.</title>
        <authorList>
            <person name="Murali S."/>
            <person name="Liu Y."/>
            <person name="Vee V."/>
            <person name="English A."/>
            <person name="Wang M."/>
            <person name="Skinner E."/>
            <person name="Han Y."/>
            <person name="Muzny D.M."/>
            <person name="Worley K.C."/>
            <person name="Gibbs R.A."/>
        </authorList>
    </citation>
    <scope>NUCLEOTIDE SEQUENCE</scope>
</reference>
<dbReference type="PANTHER" id="PTHR22803">
    <property type="entry name" value="MANNOSE, PHOSPHOLIPASE, LECTIN RECEPTOR RELATED"/>
    <property type="match status" value="1"/>
</dbReference>
<name>A0A7M7NQA2_STRPU</name>
<dbReference type="InterPro" id="IPR016186">
    <property type="entry name" value="C-type_lectin-like/link_sf"/>
</dbReference>
<dbReference type="AlphaFoldDB" id="A0A7M7NQA2"/>
<dbReference type="SMART" id="SM00034">
    <property type="entry name" value="CLECT"/>
    <property type="match status" value="1"/>
</dbReference>
<evidence type="ECO:0000313" key="5">
    <source>
        <dbReference type="Proteomes" id="UP000007110"/>
    </source>
</evidence>
<evidence type="ECO:0000256" key="2">
    <source>
        <dbReference type="SAM" id="SignalP"/>
    </source>
</evidence>
<dbReference type="Gene3D" id="3.10.100.10">
    <property type="entry name" value="Mannose-Binding Protein A, subunit A"/>
    <property type="match status" value="1"/>
</dbReference>
<keyword evidence="1" id="KW-1015">Disulfide bond</keyword>
<proteinExistence type="predicted"/>
<feature type="chain" id="PRO_5029798304" description="C-type lectin domain-containing protein" evidence="2">
    <location>
        <begin position="21"/>
        <end position="162"/>
    </location>
</feature>
<keyword evidence="2" id="KW-0732">Signal</keyword>
<protein>
    <recommendedName>
        <fullName evidence="3">C-type lectin domain-containing protein</fullName>
    </recommendedName>
</protein>
<dbReference type="OrthoDB" id="9906043at2759"/>
<dbReference type="InterPro" id="IPR016187">
    <property type="entry name" value="CTDL_fold"/>
</dbReference>
<dbReference type="KEGG" id="spu:115923454"/>